<gene>
    <name evidence="1" type="ORF">ABIC20_003564</name>
</gene>
<name>A0ABV2NID5_9HYPH</name>
<keyword evidence="2" id="KW-1185">Reference proteome</keyword>
<reference evidence="1 2" key="1">
    <citation type="submission" date="2024-06" db="EMBL/GenBank/DDBJ databases">
        <title>Genomics of switchgrass bacterial isolates.</title>
        <authorList>
            <person name="Shade A."/>
        </authorList>
    </citation>
    <scope>NUCLEOTIDE SEQUENCE [LARGE SCALE GENOMIC DNA]</scope>
    <source>
        <strain evidence="1 2">PvP084</strain>
    </source>
</reference>
<accession>A0ABV2NID5</accession>
<comment type="caution">
    <text evidence="1">The sequence shown here is derived from an EMBL/GenBank/DDBJ whole genome shotgun (WGS) entry which is preliminary data.</text>
</comment>
<evidence type="ECO:0000313" key="2">
    <source>
        <dbReference type="Proteomes" id="UP001549119"/>
    </source>
</evidence>
<dbReference type="EMBL" id="JBEPNW010000002">
    <property type="protein sequence ID" value="MET3866255.1"/>
    <property type="molecule type" value="Genomic_DNA"/>
</dbReference>
<organism evidence="1 2">
    <name type="scientific">Methylobacterium radiotolerans</name>
    <dbReference type="NCBI Taxonomy" id="31998"/>
    <lineage>
        <taxon>Bacteria</taxon>
        <taxon>Pseudomonadati</taxon>
        <taxon>Pseudomonadota</taxon>
        <taxon>Alphaproteobacteria</taxon>
        <taxon>Hyphomicrobiales</taxon>
        <taxon>Methylobacteriaceae</taxon>
        <taxon>Methylobacterium</taxon>
    </lineage>
</organism>
<dbReference type="Proteomes" id="UP001549119">
    <property type="component" value="Unassembled WGS sequence"/>
</dbReference>
<sequence length="31" mass="3403">MAKDPATVSELFEAKEITDQELGGLPKTRRA</sequence>
<protein>
    <submittedName>
        <fullName evidence="1">Uncharacterized protein</fullName>
    </submittedName>
</protein>
<evidence type="ECO:0000313" key="1">
    <source>
        <dbReference type="EMBL" id="MET3866255.1"/>
    </source>
</evidence>
<proteinExistence type="predicted"/>